<proteinExistence type="inferred from homology"/>
<dbReference type="PANTHER" id="PTHR15111:SF0">
    <property type="entry name" value="UNCONVENTIONAL PREFOLDIN RPB5 INTERACTOR 1"/>
    <property type="match status" value="1"/>
</dbReference>
<keyword evidence="7" id="KW-1185">Reference proteome</keyword>
<evidence type="ECO:0000256" key="5">
    <source>
        <dbReference type="SAM" id="MobiDB-lite"/>
    </source>
</evidence>
<feature type="compositionally biased region" description="Low complexity" evidence="5">
    <location>
        <begin position="122"/>
        <end position="131"/>
    </location>
</feature>
<protein>
    <submittedName>
        <fullName evidence="6">G2685 protein</fullName>
    </submittedName>
</protein>
<dbReference type="InterPro" id="IPR052255">
    <property type="entry name" value="RNA_pol_II_subunit5-mediator"/>
</dbReference>
<feature type="compositionally biased region" description="Polar residues" evidence="5">
    <location>
        <begin position="111"/>
        <end position="121"/>
    </location>
</feature>
<dbReference type="EMBL" id="CAXHTA020000004">
    <property type="protein sequence ID" value="CAL5220641.1"/>
    <property type="molecule type" value="Genomic_DNA"/>
</dbReference>
<evidence type="ECO:0000313" key="6">
    <source>
        <dbReference type="EMBL" id="CAL5220641.1"/>
    </source>
</evidence>
<dbReference type="Gene3D" id="1.10.287.370">
    <property type="match status" value="1"/>
</dbReference>
<comment type="subcellular location">
    <subcellularLocation>
        <location evidence="1">Nucleus</location>
    </subcellularLocation>
</comment>
<feature type="region of interest" description="Disordered" evidence="5">
    <location>
        <begin position="109"/>
        <end position="236"/>
    </location>
</feature>
<reference evidence="6 7" key="1">
    <citation type="submission" date="2024-06" db="EMBL/GenBank/DDBJ databases">
        <authorList>
            <person name="Kraege A."/>
            <person name="Thomma B."/>
        </authorList>
    </citation>
    <scope>NUCLEOTIDE SEQUENCE [LARGE SCALE GENOMIC DNA]</scope>
</reference>
<dbReference type="Pfam" id="PF02996">
    <property type="entry name" value="Prefoldin"/>
    <property type="match status" value="1"/>
</dbReference>
<feature type="coiled-coil region" evidence="4">
    <location>
        <begin position="51"/>
        <end position="85"/>
    </location>
</feature>
<feature type="region of interest" description="Disordered" evidence="5">
    <location>
        <begin position="253"/>
        <end position="296"/>
    </location>
</feature>
<dbReference type="Proteomes" id="UP001497392">
    <property type="component" value="Unassembled WGS sequence"/>
</dbReference>
<comment type="caution">
    <text evidence="6">The sequence shown here is derived from an EMBL/GenBank/DDBJ whole genome shotgun (WGS) entry which is preliminary data.</text>
</comment>
<feature type="compositionally biased region" description="Polar residues" evidence="5">
    <location>
        <begin position="266"/>
        <end position="276"/>
    </location>
</feature>
<evidence type="ECO:0000256" key="3">
    <source>
        <dbReference type="ARBA" id="ARBA00038295"/>
    </source>
</evidence>
<feature type="compositionally biased region" description="Polar residues" evidence="5">
    <location>
        <begin position="132"/>
        <end position="141"/>
    </location>
</feature>
<dbReference type="InterPro" id="IPR004127">
    <property type="entry name" value="Prefoldin_subunit_alpha"/>
</dbReference>
<gene>
    <name evidence="6" type="primary">g2685</name>
    <name evidence="6" type="ORF">VP750_LOCUS2300</name>
</gene>
<evidence type="ECO:0000313" key="7">
    <source>
        <dbReference type="Proteomes" id="UP001497392"/>
    </source>
</evidence>
<evidence type="ECO:0000256" key="1">
    <source>
        <dbReference type="ARBA" id="ARBA00004123"/>
    </source>
</evidence>
<evidence type="ECO:0000256" key="2">
    <source>
        <dbReference type="ARBA" id="ARBA00023242"/>
    </source>
</evidence>
<keyword evidence="4" id="KW-0175">Coiled coil</keyword>
<accession>A0ABP1FNZ2</accession>
<dbReference type="PANTHER" id="PTHR15111">
    <property type="entry name" value="RNA POLYMERASE II SUBUNIT 5-MEDIATING PROTEIN NNX3"/>
    <property type="match status" value="1"/>
</dbReference>
<keyword evidence="2" id="KW-0539">Nucleus</keyword>
<comment type="similarity">
    <text evidence="3">Belongs to the RNA polymerase II subunit 5-mediating protein family.</text>
</comment>
<feature type="compositionally biased region" description="Basic residues" evidence="5">
    <location>
        <begin position="279"/>
        <end position="296"/>
    </location>
</feature>
<sequence>MLKGLPDRPSHDIMLPLGKAAFLPARLTDTERCHVTLGHGVQMECSREKAIVILEQQLQGLNGAVQSTEEALKALERRLVIAESTLQAPLQEDFGMMDIHEDEDLAMLSEEPSQSNTELTLSSSTVPSGSSIQADESQGQPLASEEGEGGKPGRRRSVTFAEVPLVEGSGRSGQPKSPGLRKGFFGKPKPVLKRTSSISDDSSSTVDRLLPEDRDSSESSRTRQAQSSIDDARDEAFSGHVVERSVSHVTEPALMYNVSPGPWPASQVSRESQTEVSPHHPHLKVSRFKQQRNRPV</sequence>
<organism evidence="6 7">
    <name type="scientific">Coccomyxa viridis</name>
    <dbReference type="NCBI Taxonomy" id="1274662"/>
    <lineage>
        <taxon>Eukaryota</taxon>
        <taxon>Viridiplantae</taxon>
        <taxon>Chlorophyta</taxon>
        <taxon>core chlorophytes</taxon>
        <taxon>Trebouxiophyceae</taxon>
        <taxon>Trebouxiophyceae incertae sedis</taxon>
        <taxon>Coccomyxaceae</taxon>
        <taxon>Coccomyxa</taxon>
    </lineage>
</organism>
<dbReference type="SUPFAM" id="SSF46579">
    <property type="entry name" value="Prefoldin"/>
    <property type="match status" value="1"/>
</dbReference>
<feature type="compositionally biased region" description="Basic and acidic residues" evidence="5">
    <location>
        <begin position="209"/>
        <end position="221"/>
    </location>
</feature>
<evidence type="ECO:0000256" key="4">
    <source>
        <dbReference type="SAM" id="Coils"/>
    </source>
</evidence>
<dbReference type="InterPro" id="IPR009053">
    <property type="entry name" value="Prefoldin"/>
</dbReference>
<name>A0ABP1FNZ2_9CHLO</name>